<evidence type="ECO:0000313" key="3">
    <source>
        <dbReference type="Proteomes" id="UP000240988"/>
    </source>
</evidence>
<gene>
    <name evidence="2" type="ORF">MRAB57_3898</name>
</gene>
<dbReference type="RefSeq" id="WP_077088808.1">
    <property type="nucleotide sequence ID" value="NZ_LT721901.1"/>
</dbReference>
<dbReference type="Gene3D" id="3.10.450.50">
    <property type="match status" value="1"/>
</dbReference>
<dbReference type="GO" id="GO:0016853">
    <property type="term" value="F:isomerase activity"/>
    <property type="evidence" value="ECO:0007669"/>
    <property type="project" value="UniProtKB-KW"/>
</dbReference>
<evidence type="ECO:0000313" key="2">
    <source>
        <dbReference type="EMBL" id="SPM36059.1"/>
    </source>
</evidence>
<dbReference type="Pfam" id="PF12680">
    <property type="entry name" value="SnoaL_2"/>
    <property type="match status" value="1"/>
</dbReference>
<dbReference type="InterPro" id="IPR032710">
    <property type="entry name" value="NTF2-like_dom_sf"/>
</dbReference>
<dbReference type="AlphaFoldDB" id="A0A2U3NX18"/>
<dbReference type="EMBL" id="FUFA01000005">
    <property type="protein sequence ID" value="SPM36059.1"/>
    <property type="molecule type" value="Genomic_DNA"/>
</dbReference>
<reference evidence="2 3" key="1">
    <citation type="submission" date="2017-01" db="EMBL/GenBank/DDBJ databases">
        <authorList>
            <consortium name="Urmite Genomes"/>
        </authorList>
    </citation>
    <scope>NUCLEOTIDE SEQUENCE [LARGE SCALE GENOMIC DNA]</scope>
    <source>
        <strain evidence="2 3">AB57</strain>
    </source>
</reference>
<accession>A0A2U3NX18</accession>
<dbReference type="Proteomes" id="UP000240988">
    <property type="component" value="Unassembled WGS sequence"/>
</dbReference>
<feature type="domain" description="SnoaL-like" evidence="1">
    <location>
        <begin position="9"/>
        <end position="114"/>
    </location>
</feature>
<dbReference type="SUPFAM" id="SSF54427">
    <property type="entry name" value="NTF2-like"/>
    <property type="match status" value="1"/>
</dbReference>
<dbReference type="OrthoDB" id="3574881at2"/>
<name>A0A2U3NX18_9MYCO</name>
<dbReference type="STRING" id="1841860.GCA_900157375_03901"/>
<protein>
    <submittedName>
        <fullName evidence="2">Ketosteroid isomerase-related protein</fullName>
    </submittedName>
</protein>
<dbReference type="InterPro" id="IPR037401">
    <property type="entry name" value="SnoaL-like"/>
</dbReference>
<sequence>MTDSKVASVQRFSTAVRAGDFDEMGRLLHDDFVARESGGLPYSGDYHGLSGFRELLEKMSAAMTFDPGPFTSEPLGESAVALRFSLTFTAHATGKSVTMDLIEVYTLRDDKIVDLDVYYKDPAALTALLSEVPATPNDTAGTA</sequence>
<evidence type="ECO:0000259" key="1">
    <source>
        <dbReference type="Pfam" id="PF12680"/>
    </source>
</evidence>
<proteinExistence type="predicted"/>
<organism evidence="2 3">
    <name type="scientific">Mycobacterium rhizamassiliense</name>
    <dbReference type="NCBI Taxonomy" id="1841860"/>
    <lineage>
        <taxon>Bacteria</taxon>
        <taxon>Bacillati</taxon>
        <taxon>Actinomycetota</taxon>
        <taxon>Actinomycetes</taxon>
        <taxon>Mycobacteriales</taxon>
        <taxon>Mycobacteriaceae</taxon>
        <taxon>Mycobacterium</taxon>
    </lineage>
</organism>
<keyword evidence="2" id="KW-0413">Isomerase</keyword>
<keyword evidence="3" id="KW-1185">Reference proteome</keyword>